<organism evidence="1">
    <name type="scientific">Apis cerana</name>
    <name type="common">Indian honeybee</name>
    <dbReference type="NCBI Taxonomy" id="7461"/>
    <lineage>
        <taxon>Eukaryota</taxon>
        <taxon>Metazoa</taxon>
        <taxon>Ecdysozoa</taxon>
        <taxon>Arthropoda</taxon>
        <taxon>Hexapoda</taxon>
        <taxon>Insecta</taxon>
        <taxon>Pterygota</taxon>
        <taxon>Neoptera</taxon>
        <taxon>Endopterygota</taxon>
        <taxon>Hymenoptera</taxon>
        <taxon>Apocrita</taxon>
        <taxon>Aculeata</taxon>
        <taxon>Apoidea</taxon>
        <taxon>Anthophila</taxon>
        <taxon>Apidae</taxon>
        <taxon>Apis</taxon>
    </lineage>
</organism>
<dbReference type="AlphaFoldDB" id="V9IHC7"/>
<dbReference type="EMBL" id="JR044753">
    <property type="protein sequence ID" value="AEY59906.1"/>
    <property type="molecule type" value="mRNA"/>
</dbReference>
<sequence length="48" mass="5574">MSSKRKESLVLLLNIGVTNPNIENNSLLFEKAKHIAQRKIEKMIFFKT</sequence>
<name>V9IHC7_APICE</name>
<accession>V9IHC7</accession>
<protein>
    <submittedName>
        <fullName evidence="1">X-ray repair complementing defective repair in Chinese hamster cells 5</fullName>
    </submittedName>
</protein>
<proteinExistence type="evidence at transcript level"/>
<gene>
    <name evidence="1" type="ORF">ACCB05973</name>
</gene>
<evidence type="ECO:0000313" key="1">
    <source>
        <dbReference type="EMBL" id="AEY59906.1"/>
    </source>
</evidence>
<reference evidence="1" key="1">
    <citation type="submission" date="2011-11" db="EMBL/GenBank/DDBJ databases">
        <title>Decoding the brain transcriptome of the Eastern honeybee (Apis cerana) based on pyrosequencing.</title>
        <authorList>
            <person name="Sun L."/>
            <person name="Zheng H."/>
            <person name="Wang Y."/>
            <person name="Xie X."/>
            <person name="Zhu Y."/>
            <person name="Gu W."/>
            <person name="Wang S."/>
        </authorList>
    </citation>
    <scope>NUCLEOTIDE SEQUENCE</scope>
    <source>
        <tissue evidence="1">Brain</tissue>
    </source>
</reference>